<gene>
    <name evidence="12" type="ORF">HC246_06805</name>
</gene>
<dbReference type="Gene3D" id="3.30.565.10">
    <property type="entry name" value="Histidine kinase-like ATPase, C-terminal domain"/>
    <property type="match status" value="1"/>
</dbReference>
<keyword evidence="5" id="KW-0808">Transferase</keyword>
<name>A0ABX1LQW5_9CYAN</name>
<dbReference type="Pfam" id="PF02518">
    <property type="entry name" value="HATPase_c"/>
    <property type="match status" value="1"/>
</dbReference>
<accession>A0ABX1LQW5</accession>
<dbReference type="CDD" id="cd16922">
    <property type="entry name" value="HATPase_EvgS-ArcB-TorS-like"/>
    <property type="match status" value="1"/>
</dbReference>
<dbReference type="Pfam" id="PF00512">
    <property type="entry name" value="HisKA"/>
    <property type="match status" value="1"/>
</dbReference>
<dbReference type="Gene3D" id="3.40.50.2300">
    <property type="match status" value="1"/>
</dbReference>
<dbReference type="CDD" id="cd00082">
    <property type="entry name" value="HisKA"/>
    <property type="match status" value="1"/>
</dbReference>
<feature type="domain" description="Phytochrome chromophore attachment site" evidence="9">
    <location>
        <begin position="440"/>
        <end position="581"/>
    </location>
</feature>
<evidence type="ECO:0000256" key="3">
    <source>
        <dbReference type="ARBA" id="ARBA00012438"/>
    </source>
</evidence>
<dbReference type="Proteomes" id="UP000738376">
    <property type="component" value="Unassembled WGS sequence"/>
</dbReference>
<proteinExistence type="inferred from homology"/>
<keyword evidence="4 8" id="KW-0597">Phosphoprotein</keyword>
<dbReference type="PRINTS" id="PR00344">
    <property type="entry name" value="BCTRLSENSOR"/>
</dbReference>
<dbReference type="Pfam" id="PF01590">
    <property type="entry name" value="GAF"/>
    <property type="match status" value="3"/>
</dbReference>
<dbReference type="PANTHER" id="PTHR45339">
    <property type="entry name" value="HYBRID SIGNAL TRANSDUCTION HISTIDINE KINASE J"/>
    <property type="match status" value="1"/>
</dbReference>
<dbReference type="InterPro" id="IPR003661">
    <property type="entry name" value="HisK_dim/P_dom"/>
</dbReference>
<evidence type="ECO:0000256" key="2">
    <source>
        <dbReference type="ARBA" id="ARBA00006402"/>
    </source>
</evidence>
<dbReference type="PROSITE" id="PS50110">
    <property type="entry name" value="RESPONSE_REGULATORY"/>
    <property type="match status" value="1"/>
</dbReference>
<evidence type="ECO:0000259" key="10">
    <source>
        <dbReference type="PROSITE" id="PS50109"/>
    </source>
</evidence>
<evidence type="ECO:0000256" key="6">
    <source>
        <dbReference type="ARBA" id="ARBA00022777"/>
    </source>
</evidence>
<reference evidence="12 13" key="1">
    <citation type="submission" date="2020-03" db="EMBL/GenBank/DDBJ databases">
        <title>Draft Genome Sequence of 2-Methylisoborneol Producing Pseudanabaena yagii Strain GIHE-NHR1 Isolated from North Han River in South Korea.</title>
        <authorList>
            <person name="Jeong J."/>
        </authorList>
    </citation>
    <scope>NUCLEOTIDE SEQUENCE [LARGE SCALE GENOMIC DNA]</scope>
    <source>
        <strain evidence="12 13">GIHE-NHR1</strain>
    </source>
</reference>
<feature type="domain" description="Phytochrome chromophore attachment site" evidence="9">
    <location>
        <begin position="223"/>
        <end position="382"/>
    </location>
</feature>
<dbReference type="SMART" id="SM00388">
    <property type="entry name" value="HisKA"/>
    <property type="match status" value="1"/>
</dbReference>
<feature type="domain" description="Histidine kinase" evidence="10">
    <location>
        <begin position="615"/>
        <end position="857"/>
    </location>
</feature>
<dbReference type="InterPro" id="IPR036097">
    <property type="entry name" value="HisK_dim/P_sf"/>
</dbReference>
<dbReference type="CDD" id="cd17546">
    <property type="entry name" value="REC_hyHK_CKI1_RcsC-like"/>
    <property type="match status" value="1"/>
</dbReference>
<comment type="similarity">
    <text evidence="2">In the N-terminal section; belongs to the phytochrome family.</text>
</comment>
<dbReference type="InterPro" id="IPR036890">
    <property type="entry name" value="HATPase_C_sf"/>
</dbReference>
<organism evidence="12 13">
    <name type="scientific">Pseudanabaena yagii GIHE-NHR1</name>
    <dbReference type="NCBI Taxonomy" id="2722753"/>
    <lineage>
        <taxon>Bacteria</taxon>
        <taxon>Bacillati</taxon>
        <taxon>Cyanobacteriota</taxon>
        <taxon>Cyanophyceae</taxon>
        <taxon>Pseudanabaenales</taxon>
        <taxon>Pseudanabaenaceae</taxon>
        <taxon>Pseudanabaena</taxon>
        <taxon>Pseudanabaena yagii</taxon>
    </lineage>
</organism>
<dbReference type="SMART" id="SM00387">
    <property type="entry name" value="HATPase_c"/>
    <property type="match status" value="1"/>
</dbReference>
<dbReference type="PANTHER" id="PTHR45339:SF1">
    <property type="entry name" value="HYBRID SIGNAL TRANSDUCTION HISTIDINE KINASE J"/>
    <property type="match status" value="1"/>
</dbReference>
<evidence type="ECO:0000256" key="8">
    <source>
        <dbReference type="PROSITE-ProRule" id="PRU00169"/>
    </source>
</evidence>
<dbReference type="InterPro" id="IPR004358">
    <property type="entry name" value="Sig_transdc_His_kin-like_C"/>
</dbReference>
<dbReference type="SUPFAM" id="SSF47384">
    <property type="entry name" value="Homodimeric domain of signal transducing histidine kinase"/>
    <property type="match status" value="1"/>
</dbReference>
<evidence type="ECO:0000256" key="1">
    <source>
        <dbReference type="ARBA" id="ARBA00000085"/>
    </source>
</evidence>
<comment type="catalytic activity">
    <reaction evidence="1">
        <text>ATP + protein L-histidine = ADP + protein N-phospho-L-histidine.</text>
        <dbReference type="EC" id="2.7.13.3"/>
    </reaction>
</comment>
<feature type="domain" description="Phytochrome chromophore attachment site" evidence="9">
    <location>
        <begin position="37"/>
        <end position="176"/>
    </location>
</feature>
<dbReference type="InterPro" id="IPR016132">
    <property type="entry name" value="Phyto_chromo_attachment"/>
</dbReference>
<dbReference type="InterPro" id="IPR011006">
    <property type="entry name" value="CheY-like_superfamily"/>
</dbReference>
<dbReference type="Gene3D" id="1.10.287.130">
    <property type="match status" value="1"/>
</dbReference>
<evidence type="ECO:0000256" key="7">
    <source>
        <dbReference type="ARBA" id="ARBA00023012"/>
    </source>
</evidence>
<dbReference type="InterPro" id="IPR003594">
    <property type="entry name" value="HATPase_dom"/>
</dbReference>
<evidence type="ECO:0000256" key="5">
    <source>
        <dbReference type="ARBA" id="ARBA00022679"/>
    </source>
</evidence>
<dbReference type="Pfam" id="PF00072">
    <property type="entry name" value="Response_reg"/>
    <property type="match status" value="1"/>
</dbReference>
<keyword evidence="7" id="KW-0902">Two-component regulatory system</keyword>
<dbReference type="Gene3D" id="3.30.450.40">
    <property type="match status" value="3"/>
</dbReference>
<evidence type="ECO:0000259" key="11">
    <source>
        <dbReference type="PROSITE" id="PS50110"/>
    </source>
</evidence>
<dbReference type="PROSITE" id="PS50046">
    <property type="entry name" value="PHYTOCHROME_2"/>
    <property type="match status" value="3"/>
</dbReference>
<dbReference type="InterPro" id="IPR001789">
    <property type="entry name" value="Sig_transdc_resp-reg_receiver"/>
</dbReference>
<dbReference type="RefSeq" id="WP_169362727.1">
    <property type="nucleotide sequence ID" value="NZ_JAAVJL010000001.1"/>
</dbReference>
<dbReference type="SUPFAM" id="SSF55874">
    <property type="entry name" value="ATPase domain of HSP90 chaperone/DNA topoisomerase II/histidine kinase"/>
    <property type="match status" value="1"/>
</dbReference>
<evidence type="ECO:0000313" key="12">
    <source>
        <dbReference type="EMBL" id="NMF57733.1"/>
    </source>
</evidence>
<dbReference type="PROSITE" id="PS50109">
    <property type="entry name" value="HIS_KIN"/>
    <property type="match status" value="1"/>
</dbReference>
<sequence>MSDPSDPSDPSNQQHNAQAAQQKALFGVIAKIRESLDLESIFKSTAIEVRQLLNADRVGMYRFDENAEFSCGEFVSESVLPQFDSALAAKISDHCFGENHAKYYQQGKIWACADIYQQGLPSCHIQILERFQVRANLVVPLLNSDRLWGLLCIHQCSTTRQWQESEIDFVKQIATHLDVALKQAEFVAQLQAQSEDLTRAVEQAVGREKAVAAIINKIRRSLDLTTIFTTTTEEVRHLLKADRVTIYQFHPDWSGEFVVESMAEGLVSLVTSQVEHPELNFNISECSLKSLATPNDTDTYLQETQGGDFNSGQLFRVRDDIYATGFSDCYIEALERYQARAYAIIAIYKGKDLWGLLAAFQSNDIRHWQQSEVNFLVQIASQLGVAIQQAELFGQVQKRSTDLQTTLEIELQKRADKLARDAEQERALARVIERIRQTLDIDTIFRATTQEVCQNLKCDRVVVYRFFEDWSGEFVFESKTDEWLPLDQLHQTAKVWCDTYLQEHQGGRYRNHESWAVSDIYTANLTDCHIEILESYQVRAFITVPVFVGDKLWGLLATYQHSDKREWETSELSLLTQVGNQLGVAVQQAELLEQLKKAKENADAANSAKGDFLAHMSHELRTPLNSILGFTQVLSRDESLTPSQKEHLEIIARSGEHLLTLLNDVLEMSKIEAGLIELNTNNFNLYNLLESLKEMFLLKAKAKNLQLVFDCTADVPQYIQTDESKLRQVLINLVGNAIKFTNQGKVILVVRGCPKALDWQNLDNPPQEQQSDDGQSSDINQCLCFEVIDTGPGIAPEELTKLFEPFVQTETGRRSQEGTGLGMPISRRFVRLMGGDIHVRSTLGQGTIVNFNIEVKMAKASDVPSSQIKRRAIALAPNQPQYRILLADDKWESRHLMTNLLSPLGFEIREAENGQEAIEVWQAWQPHLIWMDMQMPVKDGYEATRAIRAAESTGSNCKIIALTASVFDKQRSVVLELGCDDFVSKPLREELIFEKIAEHLGVKYIYADRHQQVDILTQTPSDIQPSIQQELSQLDTAWLIQLHLAARGADEEAISHLLEQIQDRHPTIASIIQDFVNNFHLEQIVSLVKPFINPSTNDS</sequence>
<keyword evidence="13" id="KW-1185">Reference proteome</keyword>
<dbReference type="InterPro" id="IPR003018">
    <property type="entry name" value="GAF"/>
</dbReference>
<dbReference type="SUPFAM" id="SSF52172">
    <property type="entry name" value="CheY-like"/>
    <property type="match status" value="1"/>
</dbReference>
<evidence type="ECO:0000313" key="13">
    <source>
        <dbReference type="Proteomes" id="UP000738376"/>
    </source>
</evidence>
<dbReference type="SUPFAM" id="SSF55781">
    <property type="entry name" value="GAF domain-like"/>
    <property type="match status" value="3"/>
</dbReference>
<dbReference type="InterPro" id="IPR029016">
    <property type="entry name" value="GAF-like_dom_sf"/>
</dbReference>
<keyword evidence="6" id="KW-0418">Kinase</keyword>
<dbReference type="SMART" id="SM00448">
    <property type="entry name" value="REC"/>
    <property type="match status" value="1"/>
</dbReference>
<dbReference type="EMBL" id="JAAVJL010000001">
    <property type="protein sequence ID" value="NMF57733.1"/>
    <property type="molecule type" value="Genomic_DNA"/>
</dbReference>
<feature type="domain" description="Response regulatory" evidence="11">
    <location>
        <begin position="883"/>
        <end position="1000"/>
    </location>
</feature>
<dbReference type="SMART" id="SM00065">
    <property type="entry name" value="GAF"/>
    <property type="match status" value="3"/>
</dbReference>
<protein>
    <recommendedName>
        <fullName evidence="3">histidine kinase</fullName>
        <ecNumber evidence="3">2.7.13.3</ecNumber>
    </recommendedName>
</protein>
<evidence type="ECO:0000259" key="9">
    <source>
        <dbReference type="PROSITE" id="PS50046"/>
    </source>
</evidence>
<evidence type="ECO:0000256" key="4">
    <source>
        <dbReference type="ARBA" id="ARBA00022553"/>
    </source>
</evidence>
<feature type="modified residue" description="4-aspartylphosphate" evidence="8">
    <location>
        <position position="932"/>
    </location>
</feature>
<dbReference type="EC" id="2.7.13.3" evidence="3"/>
<comment type="caution">
    <text evidence="12">The sequence shown here is derived from an EMBL/GenBank/DDBJ whole genome shotgun (WGS) entry which is preliminary data.</text>
</comment>
<dbReference type="InterPro" id="IPR005467">
    <property type="entry name" value="His_kinase_dom"/>
</dbReference>